<dbReference type="EMBL" id="LCUC01000442">
    <property type="protein sequence ID" value="KKY30817.1"/>
    <property type="molecule type" value="Genomic_DNA"/>
</dbReference>
<feature type="region of interest" description="Disordered" evidence="1">
    <location>
        <begin position="1"/>
        <end position="24"/>
    </location>
</feature>
<accession>A0A0G2F7Y1</accession>
<organism evidence="3 4">
    <name type="scientific">Diaporthe ampelina</name>
    <dbReference type="NCBI Taxonomy" id="1214573"/>
    <lineage>
        <taxon>Eukaryota</taxon>
        <taxon>Fungi</taxon>
        <taxon>Dikarya</taxon>
        <taxon>Ascomycota</taxon>
        <taxon>Pezizomycotina</taxon>
        <taxon>Sordariomycetes</taxon>
        <taxon>Sordariomycetidae</taxon>
        <taxon>Diaporthales</taxon>
        <taxon>Diaporthaceae</taxon>
        <taxon>Diaporthe</taxon>
    </lineage>
</organism>
<keyword evidence="2" id="KW-0472">Membrane</keyword>
<dbReference type="InterPro" id="IPR010640">
    <property type="entry name" value="Low_temperature_requirement_A"/>
</dbReference>
<dbReference type="STRING" id="1214573.A0A0G2F7Y1"/>
<proteinExistence type="predicted"/>
<evidence type="ECO:0000313" key="4">
    <source>
        <dbReference type="Proteomes" id="UP000034680"/>
    </source>
</evidence>
<feature type="transmembrane region" description="Helical" evidence="2">
    <location>
        <begin position="119"/>
        <end position="137"/>
    </location>
</feature>
<reference evidence="3 4" key="1">
    <citation type="submission" date="2015-05" db="EMBL/GenBank/DDBJ databases">
        <title>Distinctive expansion of gene families associated with plant cell wall degradation and secondary metabolism in the genomes of grapevine trunk pathogens.</title>
        <authorList>
            <person name="Lawrence D.P."/>
            <person name="Travadon R."/>
            <person name="Rolshausen P.E."/>
            <person name="Baumgartner K."/>
        </authorList>
    </citation>
    <scope>NUCLEOTIDE SEQUENCE [LARGE SCALE GENOMIC DNA]</scope>
    <source>
        <strain evidence="3">DA912</strain>
    </source>
</reference>
<feature type="transmembrane region" description="Helical" evidence="2">
    <location>
        <begin position="526"/>
        <end position="546"/>
    </location>
</feature>
<gene>
    <name evidence="3" type="ORF">UCDDA912_g09243</name>
</gene>
<dbReference type="Pfam" id="PF06772">
    <property type="entry name" value="LtrA"/>
    <property type="match status" value="1"/>
</dbReference>
<dbReference type="PANTHER" id="PTHR42101:SF1">
    <property type="entry name" value="LOW TEMPERATURE REQUIREMENT A"/>
    <property type="match status" value="1"/>
</dbReference>
<keyword evidence="2" id="KW-1133">Transmembrane helix</keyword>
<evidence type="ECO:0000313" key="3">
    <source>
        <dbReference type="EMBL" id="KKY30817.1"/>
    </source>
</evidence>
<feature type="transmembrane region" description="Helical" evidence="2">
    <location>
        <begin position="149"/>
        <end position="168"/>
    </location>
</feature>
<evidence type="ECO:0000256" key="1">
    <source>
        <dbReference type="SAM" id="MobiDB-lite"/>
    </source>
</evidence>
<feature type="transmembrane region" description="Helical" evidence="2">
    <location>
        <begin position="213"/>
        <end position="237"/>
    </location>
</feature>
<feature type="compositionally biased region" description="Basic and acidic residues" evidence="1">
    <location>
        <begin position="1"/>
        <end position="11"/>
    </location>
</feature>
<evidence type="ECO:0008006" key="5">
    <source>
        <dbReference type="Google" id="ProtNLM"/>
    </source>
</evidence>
<feature type="transmembrane region" description="Helical" evidence="2">
    <location>
        <begin position="558"/>
        <end position="580"/>
    </location>
</feature>
<protein>
    <recommendedName>
        <fullName evidence="5">Low temperature requirement a</fullName>
    </recommendedName>
</protein>
<feature type="transmembrane region" description="Helical" evidence="2">
    <location>
        <begin position="243"/>
        <end position="266"/>
    </location>
</feature>
<name>A0A0G2F7Y1_9PEZI</name>
<feature type="transmembrane region" description="Helical" evidence="2">
    <location>
        <begin position="88"/>
        <end position="107"/>
    </location>
</feature>
<dbReference type="Proteomes" id="UP000034680">
    <property type="component" value="Unassembled WGS sequence"/>
</dbReference>
<evidence type="ECO:0000256" key="2">
    <source>
        <dbReference type="SAM" id="Phobius"/>
    </source>
</evidence>
<dbReference type="PANTHER" id="PTHR42101">
    <property type="entry name" value="CHROMOSOME 16, WHOLE GENOME SHOTGUN SEQUENCE"/>
    <property type="match status" value="1"/>
</dbReference>
<dbReference type="OrthoDB" id="3177213at2759"/>
<feature type="transmembrane region" description="Helical" evidence="2">
    <location>
        <begin position="592"/>
        <end position="610"/>
    </location>
</feature>
<sequence>MEGLKDSRDSLRLQIPASPRSTRIQSARQSIIQFRANKISWLGSRLDEKDTPKSANPDDDDKFSLRRDSSVTLADDQPRFRKRETSSILELFYDLWVVATLNVFTSAHEITARDELASFLQYIFLLWTTWFLVVIYDVRFLEDSVVERVTRAVQLGVLLVFVQAAPFFDPAAQTRGVFASLSLVLASSRLVLAGQYGIVLWQTRYFAQGRTGLTAVLATHVLAASLYAIVSVAFFVQENSPAYIAWMVLSTFEIVANLVIAMMSRVVSFEGSHLPERLSQLTLVVLGEGVINLARDLTSIERNSQNSWMSWSPQMLLIFISGIAMVYLIFQIYFDWMHPNRMTSWPQTAWALLHLPFHFALLLVMEAMNQFIIWWRLLELIRQSAADIFNVLSALPAVPTSQEVASKLNETVTRFFETYPAQEDRTLVAEGVMETLKNVSSLPQELWDELAHGAGHANETFVSSGAFTDSLREFQDELVELFSTTIDTIFSNFELEPFERESTEMTDDSSAQMEAFEATTRMFNLVFVYAFLAAGTLVILLVLLHAASKREGWTPFNILRSVFIVVLGLALMFVTLLSTNATSLHSFFDTPWPLPMMTFTFVIVLFLTHVPHPRSFLGYAAPVEEPPAEEPAYGWPRYYNNSIRPSRVRDMPDGVGVFDMAVIEKAEWK</sequence>
<dbReference type="AlphaFoldDB" id="A0A0G2F7Y1"/>
<keyword evidence="4" id="KW-1185">Reference proteome</keyword>
<feature type="transmembrane region" description="Helical" evidence="2">
    <location>
        <begin position="315"/>
        <end position="334"/>
    </location>
</feature>
<feature type="transmembrane region" description="Helical" evidence="2">
    <location>
        <begin position="180"/>
        <end position="201"/>
    </location>
</feature>
<feature type="transmembrane region" description="Helical" evidence="2">
    <location>
        <begin position="355"/>
        <end position="375"/>
    </location>
</feature>
<reference evidence="3 4" key="2">
    <citation type="submission" date="2015-05" db="EMBL/GenBank/DDBJ databases">
        <authorList>
            <person name="Morales-Cruz A."/>
            <person name="Amrine K.C."/>
            <person name="Cantu D."/>
        </authorList>
    </citation>
    <scope>NUCLEOTIDE SEQUENCE [LARGE SCALE GENOMIC DNA]</scope>
    <source>
        <strain evidence="3">DA912</strain>
    </source>
</reference>
<keyword evidence="2" id="KW-0812">Transmembrane</keyword>
<comment type="caution">
    <text evidence="3">The sequence shown here is derived from an EMBL/GenBank/DDBJ whole genome shotgun (WGS) entry which is preliminary data.</text>
</comment>